<dbReference type="SMART" id="SM00540">
    <property type="entry name" value="LEM"/>
    <property type="match status" value="1"/>
</dbReference>
<dbReference type="InterPro" id="IPR011015">
    <property type="entry name" value="LEM/LEM-like_dom_sf"/>
</dbReference>
<dbReference type="PROSITE" id="PS50954">
    <property type="entry name" value="LEM"/>
    <property type="match status" value="1"/>
</dbReference>
<evidence type="ECO:0000313" key="5">
    <source>
        <dbReference type="Proteomes" id="UP000835052"/>
    </source>
</evidence>
<evidence type="ECO:0000256" key="1">
    <source>
        <dbReference type="SAM" id="MobiDB-lite"/>
    </source>
</evidence>
<keyword evidence="2" id="KW-1133">Transmembrane helix</keyword>
<evidence type="ECO:0000256" key="2">
    <source>
        <dbReference type="SAM" id="Phobius"/>
    </source>
</evidence>
<organism evidence="4 5">
    <name type="scientific">Caenorhabditis auriculariae</name>
    <dbReference type="NCBI Taxonomy" id="2777116"/>
    <lineage>
        <taxon>Eukaryota</taxon>
        <taxon>Metazoa</taxon>
        <taxon>Ecdysozoa</taxon>
        <taxon>Nematoda</taxon>
        <taxon>Chromadorea</taxon>
        <taxon>Rhabditida</taxon>
        <taxon>Rhabditina</taxon>
        <taxon>Rhabditomorpha</taxon>
        <taxon>Rhabditoidea</taxon>
        <taxon>Rhabditidae</taxon>
        <taxon>Peloderinae</taxon>
        <taxon>Caenorhabditis</taxon>
    </lineage>
</organism>
<protein>
    <recommendedName>
        <fullName evidence="3">LEM domain-containing protein</fullName>
    </recommendedName>
</protein>
<dbReference type="Gene3D" id="1.10.720.40">
    <property type="match status" value="1"/>
</dbReference>
<dbReference type="FunFam" id="1.10.720.40:FF:000001">
    <property type="entry name" value="LEM domain containing 2, isoform CRA_a"/>
    <property type="match status" value="1"/>
</dbReference>
<feature type="region of interest" description="Disordered" evidence="1">
    <location>
        <begin position="48"/>
        <end position="101"/>
    </location>
</feature>
<dbReference type="AlphaFoldDB" id="A0A8S1GYW8"/>
<comment type="caution">
    <text evidence="4">The sequence shown here is derived from an EMBL/GenBank/DDBJ whole genome shotgun (WGS) entry which is preliminary data.</text>
</comment>
<name>A0A8S1GYW8_9PELO</name>
<dbReference type="InterPro" id="IPR003887">
    <property type="entry name" value="LEM_dom"/>
</dbReference>
<evidence type="ECO:0000259" key="3">
    <source>
        <dbReference type="PROSITE" id="PS50954"/>
    </source>
</evidence>
<dbReference type="EMBL" id="CAJGYM010000004">
    <property type="protein sequence ID" value="CAD6186290.1"/>
    <property type="molecule type" value="Genomic_DNA"/>
</dbReference>
<dbReference type="PANTHER" id="PTHR12019">
    <property type="entry name" value="LAMINA-ASSOCIATED POLYPEPTIDE THYMOPOIETIN"/>
    <property type="match status" value="1"/>
</dbReference>
<evidence type="ECO:0000313" key="4">
    <source>
        <dbReference type="EMBL" id="CAD6186290.1"/>
    </source>
</evidence>
<dbReference type="Proteomes" id="UP000835052">
    <property type="component" value="Unassembled WGS sequence"/>
</dbReference>
<dbReference type="PANTHER" id="PTHR12019:SF9">
    <property type="entry name" value="THYMOPOIETIN"/>
    <property type="match status" value="1"/>
</dbReference>
<dbReference type="InterPro" id="IPR051656">
    <property type="entry name" value="LEM_domain"/>
</dbReference>
<feature type="compositionally biased region" description="Polar residues" evidence="1">
    <location>
        <begin position="82"/>
        <end position="101"/>
    </location>
</feature>
<keyword evidence="2" id="KW-0472">Membrane</keyword>
<keyword evidence="5" id="KW-1185">Reference proteome</keyword>
<feature type="domain" description="LEM" evidence="3">
    <location>
        <begin position="1"/>
        <end position="45"/>
    </location>
</feature>
<dbReference type="OrthoDB" id="6363067at2759"/>
<dbReference type="Pfam" id="PF03020">
    <property type="entry name" value="LEM"/>
    <property type="match status" value="1"/>
</dbReference>
<sequence>MDSVSSLTDLELREKLLAYGSKVGPVNATTRSLYEKKLQKILQENEPIEMNLSEDTSEQNYAIDSGKTTPPRRSLSPIPPLNNHSPSLGFTDVNTSPNGAIQQEDVDDYEGEESMRVLSDEELASERSLRKSVKVTKSSSLNWVVITIALLASAVFSFFLVDNTNIIRSPTDVDNSL</sequence>
<dbReference type="CDD" id="cd12940">
    <property type="entry name" value="LEM_LAP2_LEMD1"/>
    <property type="match status" value="1"/>
</dbReference>
<accession>A0A8S1GYW8</accession>
<keyword evidence="2" id="KW-0812">Transmembrane</keyword>
<feature type="transmembrane region" description="Helical" evidence="2">
    <location>
        <begin position="140"/>
        <end position="161"/>
    </location>
</feature>
<reference evidence="4" key="1">
    <citation type="submission" date="2020-10" db="EMBL/GenBank/DDBJ databases">
        <authorList>
            <person name="Kikuchi T."/>
        </authorList>
    </citation>
    <scope>NUCLEOTIDE SEQUENCE</scope>
    <source>
        <strain evidence="4">NKZ352</strain>
    </source>
</reference>
<gene>
    <name evidence="4" type="ORF">CAUJ_LOCUS2209</name>
</gene>
<proteinExistence type="predicted"/>
<dbReference type="SUPFAM" id="SSF63451">
    <property type="entry name" value="LEM domain"/>
    <property type="match status" value="1"/>
</dbReference>